<dbReference type="SUPFAM" id="SSF52540">
    <property type="entry name" value="P-loop containing nucleoside triphosphate hydrolases"/>
    <property type="match status" value="1"/>
</dbReference>
<dbReference type="PANTHER" id="PTHR10887">
    <property type="entry name" value="DNA2/NAM7 HELICASE FAMILY"/>
    <property type="match status" value="1"/>
</dbReference>
<feature type="domain" description="DNA2/NAM7 helicase helicase" evidence="2">
    <location>
        <begin position="1"/>
        <end position="212"/>
    </location>
</feature>
<name>A0A146KH97_9EUKA</name>
<evidence type="ECO:0000313" key="3">
    <source>
        <dbReference type="EMBL" id="JAP96052.1"/>
    </source>
</evidence>
<sequence length="390" mass="44566">IYGPTGSGKTRLLAAISFLLNSLRGDRILICCADNASADAMINQLVEVQEFFDTEVQFLRVYCASKTDQLFEKDSISDLNKQHEPHHLCLEKISEYLETAQKYKHISKFDVFETTVDGFQDLQLHCQKKIPMKVGHLYESRRNKELRNALSIYSEVFTNIMLNASIIVTTCGVTGDNRFKTMKFPICLIDDASAITEPMTLIPLALKVQQVIFSTTFKLHKPSCMYQLEQTTINESLPEKLGKIQGNGEFPKYQLTQQFRCAKDVCILGYTNNPQKQINFPCKNQFLNLSEAKVIQYLLDENCYYEQNCFQTIIDICNKNYGLDDVMVIVPSVEEKNNLKFKTGTKMHSLSEITGQEADVVILSLISKEVAPQFKRDQVLFNCLSRHRKV</sequence>
<proteinExistence type="predicted"/>
<organism evidence="3">
    <name type="scientific">Trepomonas sp. PC1</name>
    <dbReference type="NCBI Taxonomy" id="1076344"/>
    <lineage>
        <taxon>Eukaryota</taxon>
        <taxon>Metamonada</taxon>
        <taxon>Diplomonadida</taxon>
        <taxon>Hexamitidae</taxon>
        <taxon>Hexamitinae</taxon>
        <taxon>Trepomonas</taxon>
    </lineage>
</organism>
<keyword evidence="1" id="KW-0732">Signal</keyword>
<dbReference type="InterPro" id="IPR027417">
    <property type="entry name" value="P-loop_NTPase"/>
</dbReference>
<dbReference type="EMBL" id="GDID01000554">
    <property type="protein sequence ID" value="JAP96052.1"/>
    <property type="molecule type" value="Transcribed_RNA"/>
</dbReference>
<dbReference type="Pfam" id="PF13086">
    <property type="entry name" value="AAA_11"/>
    <property type="match status" value="1"/>
</dbReference>
<evidence type="ECO:0000259" key="2">
    <source>
        <dbReference type="Pfam" id="PF13086"/>
    </source>
</evidence>
<dbReference type="PANTHER" id="PTHR10887:SF495">
    <property type="entry name" value="HELICASE SENATAXIN ISOFORM X1-RELATED"/>
    <property type="match status" value="1"/>
</dbReference>
<dbReference type="GO" id="GO:0004386">
    <property type="term" value="F:helicase activity"/>
    <property type="evidence" value="ECO:0007669"/>
    <property type="project" value="InterPro"/>
</dbReference>
<gene>
    <name evidence="3" type="ORF">TPC1_10743</name>
</gene>
<feature type="signal peptide" evidence="1">
    <location>
        <begin position="1"/>
        <end position="25"/>
    </location>
</feature>
<protein>
    <submittedName>
        <fullName evidence="3">AAA domain-containing protein</fullName>
    </submittedName>
</protein>
<evidence type="ECO:0000256" key="1">
    <source>
        <dbReference type="SAM" id="SignalP"/>
    </source>
</evidence>
<reference evidence="3" key="1">
    <citation type="submission" date="2015-07" db="EMBL/GenBank/DDBJ databases">
        <title>Adaptation to a free-living lifestyle via gene acquisitions in the diplomonad Trepomonas sp. PC1.</title>
        <authorList>
            <person name="Xu F."/>
            <person name="Jerlstrom-Hultqvist J."/>
            <person name="Kolisko M."/>
            <person name="Simpson A.G.B."/>
            <person name="Roger A.J."/>
            <person name="Svard S.G."/>
            <person name="Andersson J.O."/>
        </authorList>
    </citation>
    <scope>NUCLEOTIDE SEQUENCE</scope>
    <source>
        <strain evidence="3">PC1</strain>
    </source>
</reference>
<feature type="chain" id="PRO_5007526597" evidence="1">
    <location>
        <begin position="26"/>
        <end position="390"/>
    </location>
</feature>
<accession>A0A146KH97</accession>
<dbReference type="InterPro" id="IPR041677">
    <property type="entry name" value="DNA2/NAM7_AAA_11"/>
</dbReference>
<feature type="non-terminal residue" evidence="3">
    <location>
        <position position="1"/>
    </location>
</feature>
<dbReference type="Gene3D" id="3.40.50.300">
    <property type="entry name" value="P-loop containing nucleotide triphosphate hydrolases"/>
    <property type="match status" value="1"/>
</dbReference>
<dbReference type="InterPro" id="IPR045055">
    <property type="entry name" value="DNA2/NAM7-like"/>
</dbReference>
<dbReference type="AlphaFoldDB" id="A0A146KH97"/>
<feature type="non-terminal residue" evidence="3">
    <location>
        <position position="390"/>
    </location>
</feature>